<proteinExistence type="predicted"/>
<keyword evidence="1" id="KW-1133">Transmembrane helix</keyword>
<gene>
    <name evidence="2" type="ORF">HMPREF0063_12226</name>
</gene>
<evidence type="ECO:0000313" key="2">
    <source>
        <dbReference type="EMBL" id="EFQ83017.1"/>
    </source>
</evidence>
<feature type="transmembrane region" description="Helical" evidence="1">
    <location>
        <begin position="33"/>
        <end position="52"/>
    </location>
</feature>
<dbReference type="RefSeq" id="WP_007077318.1">
    <property type="nucleotide sequence ID" value="NZ_CM001024.1"/>
</dbReference>
<name>E2SCR4_9ACTN</name>
<protein>
    <submittedName>
        <fullName evidence="2">Uncharacterized protein</fullName>
    </submittedName>
</protein>
<dbReference type="AlphaFoldDB" id="E2SCR4"/>
<dbReference type="STRING" id="585531.HMPREF0063_12226"/>
<dbReference type="EMBL" id="ACLF03000006">
    <property type="protein sequence ID" value="EFQ83017.1"/>
    <property type="molecule type" value="Genomic_DNA"/>
</dbReference>
<keyword evidence="1" id="KW-0472">Membrane</keyword>
<keyword evidence="3" id="KW-1185">Reference proteome</keyword>
<evidence type="ECO:0000256" key="1">
    <source>
        <dbReference type="SAM" id="Phobius"/>
    </source>
</evidence>
<dbReference type="OrthoDB" id="3748883at2"/>
<comment type="caution">
    <text evidence="2">The sequence shown here is derived from an EMBL/GenBank/DDBJ whole genome shotgun (WGS) entry which is preliminary data.</text>
</comment>
<dbReference type="HOGENOM" id="CLU_1902222_0_0_11"/>
<reference evidence="2" key="1">
    <citation type="submission" date="2010-08" db="EMBL/GenBank/DDBJ databases">
        <authorList>
            <person name="Muzny D."/>
            <person name="Qin X."/>
            <person name="Buhay C."/>
            <person name="Dugan-Rocha S."/>
            <person name="Ding Y."/>
            <person name="Chen G."/>
            <person name="Hawes A."/>
            <person name="Holder M."/>
            <person name="Jhangiani S."/>
            <person name="Johnson A."/>
            <person name="Khan Z."/>
            <person name="Li Z."/>
            <person name="Liu W."/>
            <person name="Liu X."/>
            <person name="Perez L."/>
            <person name="Shen H."/>
            <person name="Wang Q."/>
            <person name="Watt J."/>
            <person name="Xi L."/>
            <person name="Xin Y."/>
            <person name="Zhou J."/>
            <person name="Deng J."/>
            <person name="Jiang H."/>
            <person name="Liu Y."/>
            <person name="Qu J."/>
            <person name="Song X.-Z."/>
            <person name="Zhang L."/>
            <person name="Villasana D."/>
            <person name="Johnson A."/>
            <person name="Liu J."/>
            <person name="Liyanage D."/>
            <person name="Lorensuhewa L."/>
            <person name="Robinson T."/>
            <person name="Song A."/>
            <person name="Song B.-B."/>
            <person name="Dinh H."/>
            <person name="Thornton R."/>
            <person name="Coyle M."/>
            <person name="Francisco L."/>
            <person name="Jackson L."/>
            <person name="Javaid M."/>
            <person name="Korchina V."/>
            <person name="Kovar C."/>
            <person name="Mata R."/>
            <person name="Mathew T."/>
            <person name="Ngo R."/>
            <person name="Nguyen L."/>
            <person name="Nguyen N."/>
            <person name="Okwuonu G."/>
            <person name="Ongeri F."/>
            <person name="Pham C."/>
            <person name="Simmons D."/>
            <person name="Wilczek-Boney K."/>
            <person name="Hale W."/>
            <person name="Jakkamsetti A."/>
            <person name="Pham P."/>
            <person name="Ruth R."/>
            <person name="San Lucas F."/>
            <person name="Warren J."/>
            <person name="Zhang J."/>
            <person name="Zhao Z."/>
            <person name="Zhou C."/>
            <person name="Zhu D."/>
            <person name="Lee S."/>
            <person name="Bess C."/>
            <person name="Blankenburg K."/>
            <person name="Forbes L."/>
            <person name="Fu Q."/>
            <person name="Gubbala S."/>
            <person name="Hirani K."/>
            <person name="Jayaseelan J.C."/>
            <person name="Lara F."/>
            <person name="Munidasa M."/>
            <person name="Palculict T."/>
            <person name="Patil S."/>
            <person name="Pu L.-L."/>
            <person name="Saada N."/>
            <person name="Tang L."/>
            <person name="Weissenberger G."/>
            <person name="Zhu Y."/>
            <person name="Hemphill L."/>
            <person name="Shang Y."/>
            <person name="Youmans B."/>
            <person name="Ayvaz T."/>
            <person name="Ross M."/>
            <person name="Santibanez J."/>
            <person name="Aqrawi P."/>
            <person name="Gross S."/>
            <person name="Joshi V."/>
            <person name="Fowler G."/>
            <person name="Nazareth L."/>
            <person name="Reid J."/>
            <person name="Worley K."/>
            <person name="Petrosino J."/>
            <person name="Highlander S."/>
            <person name="Gibbs R."/>
        </authorList>
    </citation>
    <scope>NUCLEOTIDE SEQUENCE [LARGE SCALE GENOMIC DNA]</scope>
    <source>
        <strain evidence="2">DSM 15272</strain>
    </source>
</reference>
<evidence type="ECO:0000313" key="3">
    <source>
        <dbReference type="Proteomes" id="UP000003111"/>
    </source>
</evidence>
<accession>E2SCR4</accession>
<sequence>MSTLRSVILPVLLLTAVCAVVAGFVVGSAGVAGAAVGGGLVAVFLSSNGTILEPATKADPSLALLVSLALFTGKVAVVLVLLAVFLNSDSVAERFDGPSLGFTLLATSLTSTTLQVLQYRRRRVPTYDLGDTP</sequence>
<feature type="transmembrane region" description="Helical" evidence="1">
    <location>
        <begin position="64"/>
        <end position="86"/>
    </location>
</feature>
<dbReference type="Proteomes" id="UP000003111">
    <property type="component" value="Unassembled WGS sequence"/>
</dbReference>
<organism evidence="2 3">
    <name type="scientific">Aeromicrobium marinum DSM 15272</name>
    <dbReference type="NCBI Taxonomy" id="585531"/>
    <lineage>
        <taxon>Bacteria</taxon>
        <taxon>Bacillati</taxon>
        <taxon>Actinomycetota</taxon>
        <taxon>Actinomycetes</taxon>
        <taxon>Propionibacteriales</taxon>
        <taxon>Nocardioidaceae</taxon>
        <taxon>Aeromicrobium</taxon>
    </lineage>
</organism>
<keyword evidence="1" id="KW-0812">Transmembrane</keyword>